<dbReference type="InterPro" id="IPR043504">
    <property type="entry name" value="Peptidase_S1_PA_chymotrypsin"/>
</dbReference>
<dbReference type="Pfam" id="PF14295">
    <property type="entry name" value="PAN_4"/>
    <property type="match status" value="1"/>
</dbReference>
<evidence type="ECO:0000313" key="7">
    <source>
        <dbReference type="EMBL" id="OQM76450.1"/>
    </source>
</evidence>
<dbReference type="Pfam" id="PF13365">
    <property type="entry name" value="Trypsin_2"/>
    <property type="match status" value="1"/>
</dbReference>
<keyword evidence="8" id="KW-1185">Reference proteome</keyword>
<dbReference type="InterPro" id="IPR000177">
    <property type="entry name" value="Apple"/>
</dbReference>
<evidence type="ECO:0000256" key="3">
    <source>
        <dbReference type="SAM" id="MobiDB-lite"/>
    </source>
</evidence>
<name>A0A1V8RTC8_9HYPH</name>
<comment type="caution">
    <text evidence="7">The sequence shown here is derived from an EMBL/GenBank/DDBJ whole genome shotgun (WGS) entry which is preliminary data.</text>
</comment>
<accession>A0A1V8RTC8</accession>
<dbReference type="AlphaFoldDB" id="A0A1V8RTC8"/>
<dbReference type="STRING" id="1873176.BFN67_13770"/>
<organism evidence="7 8">
    <name type="scientific">Manganibacter manganicus</name>
    <dbReference type="NCBI Taxonomy" id="1873176"/>
    <lineage>
        <taxon>Bacteria</taxon>
        <taxon>Pseudomonadati</taxon>
        <taxon>Pseudomonadota</taxon>
        <taxon>Alphaproteobacteria</taxon>
        <taxon>Hyphomicrobiales</taxon>
        <taxon>Phyllobacteriaceae</taxon>
        <taxon>Manganibacter</taxon>
    </lineage>
</organism>
<dbReference type="EMBL" id="MDET01000007">
    <property type="protein sequence ID" value="OQM76450.1"/>
    <property type="molecule type" value="Genomic_DNA"/>
</dbReference>
<protein>
    <recommendedName>
        <fullName evidence="5 6">Apple domain-containing protein</fullName>
    </recommendedName>
</protein>
<keyword evidence="2" id="KW-1015">Disulfide bond</keyword>
<keyword evidence="4" id="KW-0732">Signal</keyword>
<keyword evidence="1" id="KW-0677">Repeat</keyword>
<dbReference type="GO" id="GO:0004252">
    <property type="term" value="F:serine-type endopeptidase activity"/>
    <property type="evidence" value="ECO:0007669"/>
    <property type="project" value="InterPro"/>
</dbReference>
<feature type="domain" description="Apple" evidence="5">
    <location>
        <begin position="272"/>
        <end position="320"/>
    </location>
</feature>
<sequence>MKFASWAARSVITILGVLAATMLAAGAAPSDVSSSGTGFFVNAQGWIVTNAHVVEGCTSISVPRLGTGTDLAIDKQNDLAAFKLYDGAGKPHLPLRRSQPRLGEDIAAYGFPLNGLLSDSIKVTTGNINSLVGMDNDTRYLQVSTPLQPGNSGGPVVDQWGSIVGVSTAVLGSKFTDATGIAAQNVNFAIRSNVVELFLQSRNIQFDTADPAHDDKPLSTADLSDKAVPAVVQVLCHGAPATVADTETPTKPTMSSTMPRPSFRSFTPANSYDVMGFDYATLKNVSEVECENACQGDLSCKATTYNRKAHFCFLKSDAKILVRNVDAVASVQSNLTGSLIFSTFVIRSGRDMAGGDYSRIRNTNFIACYAACEVDYQCRAFAYVRKKNECWLKNQIGYVSTKSGVDLGLK</sequence>
<dbReference type="InterPro" id="IPR009003">
    <property type="entry name" value="Peptidase_S1_PA"/>
</dbReference>
<dbReference type="SUPFAM" id="SSF57414">
    <property type="entry name" value="Hairpin loop containing domain-like"/>
    <property type="match status" value="2"/>
</dbReference>
<dbReference type="CDD" id="cd01100">
    <property type="entry name" value="APPLE_Factor_XI_like"/>
    <property type="match status" value="1"/>
</dbReference>
<feature type="region of interest" description="Disordered" evidence="3">
    <location>
        <begin position="243"/>
        <end position="262"/>
    </location>
</feature>
<evidence type="ECO:0000259" key="6">
    <source>
        <dbReference type="Pfam" id="PF14295"/>
    </source>
</evidence>
<evidence type="ECO:0000256" key="2">
    <source>
        <dbReference type="ARBA" id="ARBA00023157"/>
    </source>
</evidence>
<dbReference type="PANTHER" id="PTHR43019">
    <property type="entry name" value="SERINE ENDOPROTEASE DEGS"/>
    <property type="match status" value="1"/>
</dbReference>
<evidence type="ECO:0000256" key="4">
    <source>
        <dbReference type="SAM" id="SignalP"/>
    </source>
</evidence>
<evidence type="ECO:0000259" key="5">
    <source>
        <dbReference type="Pfam" id="PF00024"/>
    </source>
</evidence>
<dbReference type="InterPro" id="IPR003609">
    <property type="entry name" value="Pan_app"/>
</dbReference>
<dbReference type="Proteomes" id="UP000191905">
    <property type="component" value="Unassembled WGS sequence"/>
</dbReference>
<dbReference type="Pfam" id="PF00024">
    <property type="entry name" value="PAN_1"/>
    <property type="match status" value="1"/>
</dbReference>
<feature type="domain" description="Apple" evidence="6">
    <location>
        <begin position="351"/>
        <end position="393"/>
    </location>
</feature>
<proteinExistence type="predicted"/>
<evidence type="ECO:0000256" key="1">
    <source>
        <dbReference type="ARBA" id="ARBA00022737"/>
    </source>
</evidence>
<feature type="chain" id="PRO_5012144666" description="Apple domain-containing protein" evidence="4">
    <location>
        <begin position="20"/>
        <end position="410"/>
    </location>
</feature>
<reference evidence="7 8" key="1">
    <citation type="journal article" date="2016" name="Int. J. Syst. Evol. Microbiol.">
        <title>Pseudaminobacter manganicus sp. nov., isolated from sludge of a manganese mine.</title>
        <authorList>
            <person name="Li J."/>
            <person name="Huang J."/>
            <person name="Liao S."/>
            <person name="Wang G."/>
        </authorList>
    </citation>
    <scope>NUCLEOTIDE SEQUENCE [LARGE SCALE GENOMIC DNA]</scope>
    <source>
        <strain evidence="7 8">JH-7</strain>
    </source>
</reference>
<dbReference type="PRINTS" id="PR00834">
    <property type="entry name" value="PROTEASES2C"/>
</dbReference>
<feature type="signal peptide" evidence="4">
    <location>
        <begin position="1"/>
        <end position="19"/>
    </location>
</feature>
<evidence type="ECO:0000313" key="8">
    <source>
        <dbReference type="Proteomes" id="UP000191905"/>
    </source>
</evidence>
<dbReference type="InterPro" id="IPR001940">
    <property type="entry name" value="Peptidase_S1C"/>
</dbReference>
<feature type="compositionally biased region" description="Low complexity" evidence="3">
    <location>
        <begin position="249"/>
        <end position="262"/>
    </location>
</feature>
<dbReference type="Gene3D" id="2.40.10.10">
    <property type="entry name" value="Trypsin-like serine proteases"/>
    <property type="match status" value="2"/>
</dbReference>
<dbReference type="Gene3D" id="3.50.4.10">
    <property type="entry name" value="Hepatocyte Growth Factor"/>
    <property type="match status" value="2"/>
</dbReference>
<dbReference type="SUPFAM" id="SSF50494">
    <property type="entry name" value="Trypsin-like serine proteases"/>
    <property type="match status" value="1"/>
</dbReference>
<gene>
    <name evidence="7" type="ORF">BFN67_13770</name>
</gene>
<dbReference type="GO" id="GO:0005576">
    <property type="term" value="C:extracellular region"/>
    <property type="evidence" value="ECO:0007669"/>
    <property type="project" value="InterPro"/>
</dbReference>
<dbReference type="GO" id="GO:0006508">
    <property type="term" value="P:proteolysis"/>
    <property type="evidence" value="ECO:0007669"/>
    <property type="project" value="InterPro"/>
</dbReference>
<dbReference type="PANTHER" id="PTHR43019:SF23">
    <property type="entry name" value="PROTEASE DO-LIKE 5, CHLOROPLASTIC"/>
    <property type="match status" value="1"/>
</dbReference>